<dbReference type="GO" id="GO:0008986">
    <property type="term" value="F:pyruvate, water dikinase activity"/>
    <property type="evidence" value="ECO:0007669"/>
    <property type="project" value="UniProtKB-EC"/>
</dbReference>
<dbReference type="InterPro" id="IPR013815">
    <property type="entry name" value="ATP_grasp_subdomain_1"/>
</dbReference>
<comment type="pathway">
    <text evidence="3">Carbohydrate biosynthesis; gluconeogenesis.</text>
</comment>
<dbReference type="SUPFAM" id="SSF56059">
    <property type="entry name" value="Glutathione synthetase ATP-binding domain-like"/>
    <property type="match status" value="1"/>
</dbReference>
<evidence type="ECO:0000259" key="15">
    <source>
        <dbReference type="Pfam" id="PF01326"/>
    </source>
</evidence>
<dbReference type="PANTHER" id="PTHR43030">
    <property type="entry name" value="PHOSPHOENOLPYRUVATE SYNTHASE"/>
    <property type="match status" value="1"/>
</dbReference>
<evidence type="ECO:0000256" key="6">
    <source>
        <dbReference type="ARBA" id="ARBA00021623"/>
    </source>
</evidence>
<name>A0A1F5S3X7_9BACT</name>
<evidence type="ECO:0000256" key="1">
    <source>
        <dbReference type="ARBA" id="ARBA00001946"/>
    </source>
</evidence>
<evidence type="ECO:0000256" key="8">
    <source>
        <dbReference type="ARBA" id="ARBA00022723"/>
    </source>
</evidence>
<dbReference type="Gene3D" id="3.30.470.20">
    <property type="entry name" value="ATP-grasp fold, B domain"/>
    <property type="match status" value="1"/>
</dbReference>
<dbReference type="EMBL" id="MFGA01000009">
    <property type="protein sequence ID" value="OGF21272.1"/>
    <property type="molecule type" value="Genomic_DNA"/>
</dbReference>
<reference evidence="16 17" key="1">
    <citation type="journal article" date="2016" name="Nat. Commun.">
        <title>Thousands of microbial genomes shed light on interconnected biogeochemical processes in an aquifer system.</title>
        <authorList>
            <person name="Anantharaman K."/>
            <person name="Brown C.T."/>
            <person name="Hug L.A."/>
            <person name="Sharon I."/>
            <person name="Castelle C.J."/>
            <person name="Probst A.J."/>
            <person name="Thomas B.C."/>
            <person name="Singh A."/>
            <person name="Wilkins M.J."/>
            <person name="Karaoz U."/>
            <person name="Brodie E.L."/>
            <person name="Williams K.H."/>
            <person name="Hubbard S.S."/>
            <person name="Banfield J.F."/>
        </authorList>
    </citation>
    <scope>NUCLEOTIDE SEQUENCE [LARGE SCALE GENOMIC DNA]</scope>
</reference>
<proteinExistence type="inferred from homology"/>
<keyword evidence="8" id="KW-0479">Metal-binding</keyword>
<protein>
    <recommendedName>
        <fullName evidence="6">Phosphoenolpyruvate synthase</fullName>
        <ecNumber evidence="5">2.7.9.2</ecNumber>
    </recommendedName>
    <alternativeName>
        <fullName evidence="13">Pyruvate, water dikinase</fullName>
    </alternativeName>
</protein>
<comment type="similarity">
    <text evidence="4">Belongs to the PEP-utilizing enzyme family.</text>
</comment>
<keyword evidence="9" id="KW-0547">Nucleotide-binding</keyword>
<evidence type="ECO:0000256" key="4">
    <source>
        <dbReference type="ARBA" id="ARBA00007837"/>
    </source>
</evidence>
<evidence type="ECO:0000313" key="16">
    <source>
        <dbReference type="EMBL" id="OGF21272.1"/>
    </source>
</evidence>
<evidence type="ECO:0000256" key="11">
    <source>
        <dbReference type="ARBA" id="ARBA00022840"/>
    </source>
</evidence>
<accession>A0A1F5S3X7</accession>
<dbReference type="Proteomes" id="UP000177407">
    <property type="component" value="Unassembled WGS sequence"/>
</dbReference>
<evidence type="ECO:0000256" key="7">
    <source>
        <dbReference type="ARBA" id="ARBA00022679"/>
    </source>
</evidence>
<dbReference type="GO" id="GO:0005524">
    <property type="term" value="F:ATP binding"/>
    <property type="evidence" value="ECO:0007669"/>
    <property type="project" value="UniProtKB-KW"/>
</dbReference>
<dbReference type="UniPathway" id="UPA00138"/>
<dbReference type="PANTHER" id="PTHR43030:SF1">
    <property type="entry name" value="PHOSPHOENOLPYRUVATE SYNTHASE"/>
    <property type="match status" value="1"/>
</dbReference>
<dbReference type="EC" id="2.7.9.2" evidence="5"/>
<organism evidence="16 17">
    <name type="scientific">Candidatus Falkowbacteria bacterium RIFOXYA2_FULL_38_12</name>
    <dbReference type="NCBI Taxonomy" id="1797993"/>
    <lineage>
        <taxon>Bacteria</taxon>
        <taxon>Candidatus Falkowiibacteriota</taxon>
    </lineage>
</organism>
<keyword evidence="10" id="KW-0418">Kinase</keyword>
<keyword evidence="11" id="KW-0067">ATP-binding</keyword>
<evidence type="ECO:0000256" key="10">
    <source>
        <dbReference type="ARBA" id="ARBA00022777"/>
    </source>
</evidence>
<dbReference type="AlphaFoldDB" id="A0A1F5S3X7"/>
<evidence type="ECO:0000256" key="9">
    <source>
        <dbReference type="ARBA" id="ARBA00022741"/>
    </source>
</evidence>
<keyword evidence="7" id="KW-0808">Transferase</keyword>
<keyword evidence="12" id="KW-0460">Magnesium</keyword>
<evidence type="ECO:0000256" key="13">
    <source>
        <dbReference type="ARBA" id="ARBA00033470"/>
    </source>
</evidence>
<evidence type="ECO:0000313" key="17">
    <source>
        <dbReference type="Proteomes" id="UP000177407"/>
    </source>
</evidence>
<dbReference type="Pfam" id="PF01326">
    <property type="entry name" value="PPDK_N"/>
    <property type="match status" value="1"/>
</dbReference>
<dbReference type="Gene3D" id="3.30.1490.20">
    <property type="entry name" value="ATP-grasp fold, A domain"/>
    <property type="match status" value="1"/>
</dbReference>
<comment type="cofactor">
    <cofactor evidence="1">
        <name>Mg(2+)</name>
        <dbReference type="ChEBI" id="CHEBI:18420"/>
    </cofactor>
</comment>
<comment type="caution">
    <text evidence="16">The sequence shown here is derived from an EMBL/GenBank/DDBJ whole genome shotgun (WGS) entry which is preliminary data.</text>
</comment>
<evidence type="ECO:0000256" key="3">
    <source>
        <dbReference type="ARBA" id="ARBA00004742"/>
    </source>
</evidence>
<dbReference type="GO" id="GO:0006094">
    <property type="term" value="P:gluconeogenesis"/>
    <property type="evidence" value="ECO:0007669"/>
    <property type="project" value="UniProtKB-UniPathway"/>
</dbReference>
<evidence type="ECO:0000256" key="5">
    <source>
        <dbReference type="ARBA" id="ARBA00011996"/>
    </source>
</evidence>
<dbReference type="GO" id="GO:0046872">
    <property type="term" value="F:metal ion binding"/>
    <property type="evidence" value="ECO:0007669"/>
    <property type="project" value="UniProtKB-KW"/>
</dbReference>
<feature type="domain" description="Pyruvate phosphate dikinase AMP/ATP-binding" evidence="15">
    <location>
        <begin position="25"/>
        <end position="322"/>
    </location>
</feature>
<evidence type="ECO:0000256" key="14">
    <source>
        <dbReference type="ARBA" id="ARBA00047700"/>
    </source>
</evidence>
<sequence>MREKNIDVDHKSILLFSKISKKDINTCGGKGASLGELTGAGISVPSGFVVSAVVFRKFLEDNDINVKIDAVLRKVNHKDTASVEEASEIIKQLILSVPIEKVLAKDIIDNFKKLKTPYVAVRSSATAEDSKIDSWAGELESYLNTTEKTILENVKKCWASLFTPRAIFYRLERGLGGKEVLVAVVVQKMAQSEVSGICFTVHPVTKDRNQMIIEAGWGLGEAIVGGLITPDSYIIDKKNLKIIDVNISEQKRFIVRNGAKGATIEKSVPQKICDKQKLNSKQIIELAKICAKIEKHYKKPQDIEWALEKNKFYIVQSRPITTL</sequence>
<dbReference type="InterPro" id="IPR002192">
    <property type="entry name" value="PPDK_AMP/ATP-bd"/>
</dbReference>
<gene>
    <name evidence="16" type="ORF">A2257_03680</name>
</gene>
<evidence type="ECO:0000256" key="2">
    <source>
        <dbReference type="ARBA" id="ARBA00002988"/>
    </source>
</evidence>
<comment type="function">
    <text evidence="2">Catalyzes the phosphorylation of pyruvate to phosphoenolpyruvate.</text>
</comment>
<evidence type="ECO:0000256" key="12">
    <source>
        <dbReference type="ARBA" id="ARBA00022842"/>
    </source>
</evidence>
<dbReference type="InterPro" id="IPR006319">
    <property type="entry name" value="PEP_synth"/>
</dbReference>
<comment type="catalytic activity">
    <reaction evidence="14">
        <text>pyruvate + ATP + H2O = phosphoenolpyruvate + AMP + phosphate + 2 H(+)</text>
        <dbReference type="Rhea" id="RHEA:11364"/>
        <dbReference type="ChEBI" id="CHEBI:15361"/>
        <dbReference type="ChEBI" id="CHEBI:15377"/>
        <dbReference type="ChEBI" id="CHEBI:15378"/>
        <dbReference type="ChEBI" id="CHEBI:30616"/>
        <dbReference type="ChEBI" id="CHEBI:43474"/>
        <dbReference type="ChEBI" id="CHEBI:58702"/>
        <dbReference type="ChEBI" id="CHEBI:456215"/>
        <dbReference type="EC" id="2.7.9.2"/>
    </reaction>
</comment>